<evidence type="ECO:0000313" key="3">
    <source>
        <dbReference type="Proteomes" id="UP001608902"/>
    </source>
</evidence>
<dbReference type="EMBL" id="JBGFUD010001827">
    <property type="protein sequence ID" value="MFH4976804.1"/>
    <property type="molecule type" value="Genomic_DNA"/>
</dbReference>
<name>A0ABD6EHI7_9BILA</name>
<reference evidence="2 3" key="1">
    <citation type="submission" date="2024-08" db="EMBL/GenBank/DDBJ databases">
        <title>Gnathostoma spinigerum genome.</title>
        <authorList>
            <person name="Gonzalez-Bertolin B."/>
            <person name="Monzon S."/>
            <person name="Zaballos A."/>
            <person name="Jimenez P."/>
            <person name="Dekumyoy P."/>
            <person name="Varona S."/>
            <person name="Cuesta I."/>
            <person name="Sumanam S."/>
            <person name="Adisakwattana P."/>
            <person name="Gasser R.B."/>
            <person name="Hernandez-Gonzalez A."/>
            <person name="Young N.D."/>
            <person name="Perteguer M.J."/>
        </authorList>
    </citation>
    <scope>NUCLEOTIDE SEQUENCE [LARGE SCALE GENOMIC DNA]</scope>
    <source>
        <strain evidence="2">AL3</strain>
        <tissue evidence="2">Liver</tissue>
    </source>
</reference>
<dbReference type="AlphaFoldDB" id="A0ABD6EHI7"/>
<accession>A0ABD6EHI7</accession>
<protein>
    <submittedName>
        <fullName evidence="2">Uncharacterized protein</fullName>
    </submittedName>
</protein>
<gene>
    <name evidence="2" type="ORF">AB6A40_003513</name>
</gene>
<dbReference type="Proteomes" id="UP001608902">
    <property type="component" value="Unassembled WGS sequence"/>
</dbReference>
<proteinExistence type="predicted"/>
<comment type="caution">
    <text evidence="2">The sequence shown here is derived from an EMBL/GenBank/DDBJ whole genome shotgun (WGS) entry which is preliminary data.</text>
</comment>
<sequence>MRPLPVSAIFLLSHISLASSSILHLAPSSVEYERTIMDLPPTMDQADAFNYITDPHKVKYIKSLFMKAFYEPACDGNKEMIIKPIYFWPGSRVDLPCKMCRRAFTVNGEMKHWWFMDTYYVEKELKNISNIKNSKDWAKDLSIYNAEYGWNSMKIIRRMPVMDKLFDAPKRPVTTYIQRNGYLSILQPTAWNEGIYRCLDAASLEIFGYAYYLIAMQPIFIYDTYVKGHIF</sequence>
<keyword evidence="1" id="KW-0732">Signal</keyword>
<feature type="signal peptide" evidence="1">
    <location>
        <begin position="1"/>
        <end position="20"/>
    </location>
</feature>
<evidence type="ECO:0000256" key="1">
    <source>
        <dbReference type="SAM" id="SignalP"/>
    </source>
</evidence>
<feature type="chain" id="PRO_5044875662" evidence="1">
    <location>
        <begin position="21"/>
        <end position="231"/>
    </location>
</feature>
<organism evidence="2 3">
    <name type="scientific">Gnathostoma spinigerum</name>
    <dbReference type="NCBI Taxonomy" id="75299"/>
    <lineage>
        <taxon>Eukaryota</taxon>
        <taxon>Metazoa</taxon>
        <taxon>Ecdysozoa</taxon>
        <taxon>Nematoda</taxon>
        <taxon>Chromadorea</taxon>
        <taxon>Rhabditida</taxon>
        <taxon>Spirurina</taxon>
        <taxon>Gnathostomatomorpha</taxon>
        <taxon>Gnathostomatoidea</taxon>
        <taxon>Gnathostomatidae</taxon>
        <taxon>Gnathostoma</taxon>
    </lineage>
</organism>
<keyword evidence="3" id="KW-1185">Reference proteome</keyword>
<evidence type="ECO:0000313" key="2">
    <source>
        <dbReference type="EMBL" id="MFH4976804.1"/>
    </source>
</evidence>